<dbReference type="PANTHER" id="PTHR23118:SF42">
    <property type="entry name" value="ATP-CITRATE SYNTHASE"/>
    <property type="match status" value="1"/>
</dbReference>
<evidence type="ECO:0000256" key="7">
    <source>
        <dbReference type="ARBA" id="ARBA00022490"/>
    </source>
</evidence>
<feature type="region of interest" description="Disordered" evidence="20">
    <location>
        <begin position="366"/>
        <end position="391"/>
    </location>
</feature>
<dbReference type="SMART" id="SM00881">
    <property type="entry name" value="CoA_binding"/>
    <property type="match status" value="1"/>
</dbReference>
<dbReference type="InterPro" id="IPR036291">
    <property type="entry name" value="NAD(P)-bd_dom_sf"/>
</dbReference>
<dbReference type="InterPro" id="IPR017866">
    <property type="entry name" value="Succ-CoA_synthase_bsu_CS"/>
</dbReference>
<dbReference type="FunFam" id="1.10.230.10:FF:000004">
    <property type="entry name" value="ATP-citrate synthase"/>
    <property type="match status" value="1"/>
</dbReference>
<feature type="compositionally biased region" description="Polar residues" evidence="20">
    <location>
        <begin position="367"/>
        <end position="391"/>
    </location>
</feature>
<evidence type="ECO:0000256" key="9">
    <source>
        <dbReference type="ARBA" id="ARBA00022553"/>
    </source>
</evidence>
<evidence type="ECO:0000256" key="11">
    <source>
        <dbReference type="ARBA" id="ARBA00022723"/>
    </source>
</evidence>
<dbReference type="FunFam" id="1.10.580.10:FF:000009">
    <property type="entry name" value="ATP-citrate synthase"/>
    <property type="match status" value="1"/>
</dbReference>
<keyword evidence="13" id="KW-0067">ATP-binding</keyword>
<dbReference type="PROSITE" id="PS01216">
    <property type="entry name" value="SUCCINYL_COA_LIG_1"/>
    <property type="match status" value="1"/>
</dbReference>
<dbReference type="InterPro" id="IPR005811">
    <property type="entry name" value="SUCC_ACL_C"/>
</dbReference>
<dbReference type="InterPro" id="IPR036969">
    <property type="entry name" value="Citrate_synthase_sf"/>
</dbReference>
<sequence length="1019" mass="111740">MLKEISIGETKGVLKNFIIEPFVAHKQEEEYYICIHSSRDYDTILFHHEGGVDIGNVDEKANKINITIGEKVTPELVATKLLDKISNEDQRLLQPFIVGLYDVYERLNFTYLEINPLVVTEGKIYILDLAAKLDQCAEFVCAREWGDVSFPPPFGREAYPEEAYIADLDAKSGASLKLTILNPKGRIWTMVAGGGASVVYSDTICDLGGASELANYGEYSGAPSEQQTYDYARTILSLMTKEKREDGKVLIIGGGIANFTNVAATFKGIVRALKQFQSQLQETGVSIFVRRGGPNYQEGLRVMREVGQHLGVPVHVFGTETHMTAIVGMAMGKTPVPEQPPNDPGHTANFLLGASSNTAQHHGLLQDETSQNATPRTSRTNSFVDKSKANGDSSDIQLKRAALKVANRPMFSNKTRAIVWGLQSRAVQGMLDFDFVCSRKSPSVAAMVYPFVGDHKQKFYWGHKEIFIPVYKNMKDAMQRHTDADVVINFASLRSAEESTIEAMEYKQIKTIAIIAEGIPETATKKLIKLAHEKGVSIIGPATVGGIKPGCFKIGNTGGMMDNILSSKLYRPGSVAYVSRSGGMSNELNNIISRTTNGVCEGVAIGGDRYPGTTFMDHIMRYEKNEDVKMIVVLGEVGGTEEYNICSAIKSGQLTKPVVAWCIGTCATMFTSEVQFGHAGACANQASETAVAKNKALADAGAFVPTSFDELNTKICEVYNDLVDRGVIVPQEEAPPPTVPMDYNWARELGLIRKPASFMSSISDERGQELLYAGMPISQVFKEELGIGGVLGLLWFQKRMPSYACKFFELCLMMTADHGPAVSGAHNTIVCARAGKDLISCLTSGLLTIGDRFGGALDGAAKQFSEAYDKGLLPNEFVNEMRKKHQLIMGIGHRVKSINNPDQRVVILKEFVKSNFPNTPLLDYALEVEKITTAKKPNLILNVDGFIGVAFVDLLRGCGSFTEEEAKEYVQIGALNGVFVLGRSMGFIGHYLDQLRLKQGLYRHPWDDISYVLPETYSS</sequence>
<reference evidence="22" key="1">
    <citation type="submission" date="2020-04" db="EMBL/GenBank/DDBJ databases">
        <authorList>
            <person name="Neveu A P."/>
        </authorList>
    </citation>
    <scope>NUCLEOTIDE SEQUENCE</scope>
    <source>
        <tissue evidence="22">Whole embryo</tissue>
    </source>
</reference>
<comment type="subcellular location">
    <subcellularLocation>
        <location evidence="1">Cytoplasm</location>
    </subcellularLocation>
</comment>
<dbReference type="InterPro" id="IPR016102">
    <property type="entry name" value="Succinyl-CoA_synth-like"/>
</dbReference>
<dbReference type="PROSITE" id="PS01217">
    <property type="entry name" value="SUCCINYL_COA_LIG_3"/>
    <property type="match status" value="1"/>
</dbReference>
<evidence type="ECO:0000259" key="21">
    <source>
        <dbReference type="SMART" id="SM00881"/>
    </source>
</evidence>
<comment type="similarity">
    <text evidence="2">In the C-terminal section; belongs to the succinate/malate CoA ligase alpha subunit family.</text>
</comment>
<dbReference type="InterPro" id="IPR033847">
    <property type="entry name" value="Citrt_syn/SCS-alpha_CS"/>
</dbReference>
<dbReference type="InterPro" id="IPR002020">
    <property type="entry name" value="Citrate_synthase"/>
</dbReference>
<accession>A0A6F9D6H2</accession>
<comment type="catalytic activity">
    <reaction evidence="18">
        <text>oxaloacetate + acetyl-CoA + ADP + phosphate = citrate + ATP + CoA</text>
        <dbReference type="Rhea" id="RHEA:21160"/>
        <dbReference type="ChEBI" id="CHEBI:16452"/>
        <dbReference type="ChEBI" id="CHEBI:16947"/>
        <dbReference type="ChEBI" id="CHEBI:30616"/>
        <dbReference type="ChEBI" id="CHEBI:43474"/>
        <dbReference type="ChEBI" id="CHEBI:57287"/>
        <dbReference type="ChEBI" id="CHEBI:57288"/>
        <dbReference type="ChEBI" id="CHEBI:456216"/>
        <dbReference type="EC" id="2.3.3.8"/>
    </reaction>
    <physiologicalReaction direction="right-to-left" evidence="18">
        <dbReference type="Rhea" id="RHEA:21162"/>
    </physiologicalReaction>
</comment>
<evidence type="ECO:0000256" key="3">
    <source>
        <dbReference type="ARBA" id="ARBA00010719"/>
    </source>
</evidence>
<comment type="function">
    <text evidence="19">Catalyzes the cleavage of citrate into oxaloacetate and acetyl-CoA, the latter serving as common substrate in multiple biochemical reactions in protein, carbohydrate and lipid metabolism.</text>
</comment>
<keyword evidence="9" id="KW-0597">Phosphoprotein</keyword>
<evidence type="ECO:0000256" key="20">
    <source>
        <dbReference type="SAM" id="MobiDB-lite"/>
    </source>
</evidence>
<keyword evidence="7" id="KW-0963">Cytoplasm</keyword>
<keyword evidence="14" id="KW-0460">Magnesium</keyword>
<dbReference type="InterPro" id="IPR056749">
    <property type="entry name" value="Citrate_synth_N"/>
</dbReference>
<evidence type="ECO:0000256" key="12">
    <source>
        <dbReference type="ARBA" id="ARBA00022741"/>
    </source>
</evidence>
<dbReference type="GO" id="GO:0005829">
    <property type="term" value="C:cytosol"/>
    <property type="evidence" value="ECO:0007669"/>
    <property type="project" value="TreeGrafter"/>
</dbReference>
<evidence type="ECO:0000256" key="10">
    <source>
        <dbReference type="ARBA" id="ARBA00022679"/>
    </source>
</evidence>
<dbReference type="SUPFAM" id="SSF48256">
    <property type="entry name" value="Citrate synthase"/>
    <property type="match status" value="1"/>
</dbReference>
<dbReference type="Pfam" id="PF00285">
    <property type="entry name" value="Citrate_synt"/>
    <property type="match status" value="1"/>
</dbReference>
<keyword evidence="22" id="KW-0456">Lyase</keyword>
<dbReference type="GO" id="GO:0006085">
    <property type="term" value="P:acetyl-CoA biosynthetic process"/>
    <property type="evidence" value="ECO:0007669"/>
    <property type="project" value="TreeGrafter"/>
</dbReference>
<evidence type="ECO:0000256" key="17">
    <source>
        <dbReference type="ARBA" id="ARBA00030982"/>
    </source>
</evidence>
<dbReference type="InterPro" id="IPR017440">
    <property type="entry name" value="Cit_synth/succinyl-CoA_lig_AS"/>
</dbReference>
<evidence type="ECO:0000256" key="18">
    <source>
        <dbReference type="ARBA" id="ARBA00048669"/>
    </source>
</evidence>
<dbReference type="GO" id="GO:0006633">
    <property type="term" value="P:fatty acid biosynthetic process"/>
    <property type="evidence" value="ECO:0007669"/>
    <property type="project" value="TreeGrafter"/>
</dbReference>
<dbReference type="SUPFAM" id="SSF56059">
    <property type="entry name" value="Glutathione synthetase ATP-binding domain-like"/>
    <property type="match status" value="1"/>
</dbReference>
<dbReference type="SUPFAM" id="SSF52210">
    <property type="entry name" value="Succinyl-CoA synthetase domains"/>
    <property type="match status" value="1"/>
</dbReference>
<dbReference type="Gene3D" id="3.40.50.261">
    <property type="entry name" value="Succinyl-CoA synthetase domains"/>
    <property type="match status" value="2"/>
</dbReference>
<dbReference type="InterPro" id="IPR003781">
    <property type="entry name" value="CoA-bd"/>
</dbReference>
<dbReference type="PROSITE" id="PS00399">
    <property type="entry name" value="SUCCINYL_COA_LIG_2"/>
    <property type="match status" value="1"/>
</dbReference>
<evidence type="ECO:0000256" key="19">
    <source>
        <dbReference type="ARBA" id="ARBA00093367"/>
    </source>
</evidence>
<keyword evidence="8" id="KW-0444">Lipid biosynthesis</keyword>
<dbReference type="GO" id="GO:0016829">
    <property type="term" value="F:lyase activity"/>
    <property type="evidence" value="ECO:0007669"/>
    <property type="project" value="UniProtKB-KW"/>
</dbReference>
<keyword evidence="12" id="KW-0547">Nucleotide-binding</keyword>
<organism evidence="22">
    <name type="scientific">Phallusia mammillata</name>
    <dbReference type="NCBI Taxonomy" id="59560"/>
    <lineage>
        <taxon>Eukaryota</taxon>
        <taxon>Metazoa</taxon>
        <taxon>Chordata</taxon>
        <taxon>Tunicata</taxon>
        <taxon>Ascidiacea</taxon>
        <taxon>Phlebobranchia</taxon>
        <taxon>Ascidiidae</taxon>
        <taxon>Phallusia</taxon>
    </lineage>
</organism>
<dbReference type="InterPro" id="IPR016143">
    <property type="entry name" value="Citrate_synth-like_sm_a-sub"/>
</dbReference>
<dbReference type="Gene3D" id="3.30.470.110">
    <property type="match status" value="1"/>
</dbReference>
<dbReference type="Pfam" id="PF00549">
    <property type="entry name" value="Ligase_CoA"/>
    <property type="match status" value="1"/>
</dbReference>
<dbReference type="Gene3D" id="3.40.50.720">
    <property type="entry name" value="NAD(P)-binding Rossmann-like Domain"/>
    <property type="match status" value="1"/>
</dbReference>
<protein>
    <recommendedName>
        <fullName evidence="6">ATP-citrate synthase</fullName>
        <ecNumber evidence="5">2.3.3.8</ecNumber>
    </recommendedName>
    <alternativeName>
        <fullName evidence="16">ATP-citrate (pro-S-)-lyase</fullName>
    </alternativeName>
    <alternativeName>
        <fullName evidence="17">Citrate cleavage enzyme</fullName>
    </alternativeName>
</protein>
<dbReference type="FunFam" id="3.40.50.261:FF:000003">
    <property type="entry name" value="ATP-citrate synthase subunit"/>
    <property type="match status" value="1"/>
</dbReference>
<dbReference type="GO" id="GO:0003878">
    <property type="term" value="F:ATP citrate synthase activity"/>
    <property type="evidence" value="ECO:0007669"/>
    <property type="project" value="UniProtKB-EC"/>
</dbReference>
<comment type="subunit">
    <text evidence="4">Homotetramer.</text>
</comment>
<dbReference type="FunFam" id="3.40.50.261:FF:000004">
    <property type="entry name" value="ATP-citrate synthase subunit"/>
    <property type="match status" value="1"/>
</dbReference>
<evidence type="ECO:0000256" key="6">
    <source>
        <dbReference type="ARBA" id="ARBA00015259"/>
    </source>
</evidence>
<keyword evidence="10" id="KW-0808">Transferase</keyword>
<evidence type="ECO:0000256" key="15">
    <source>
        <dbReference type="ARBA" id="ARBA00023098"/>
    </source>
</evidence>
<comment type="similarity">
    <text evidence="3">In the N-terminal section; belongs to the succinate/malate CoA ligase beta subunit family.</text>
</comment>
<dbReference type="GO" id="GO:0046872">
    <property type="term" value="F:metal ion binding"/>
    <property type="evidence" value="ECO:0007669"/>
    <property type="project" value="UniProtKB-KW"/>
</dbReference>
<dbReference type="SUPFAM" id="SSF51735">
    <property type="entry name" value="NAD(P)-binding Rossmann-fold domains"/>
    <property type="match status" value="1"/>
</dbReference>
<evidence type="ECO:0000256" key="14">
    <source>
        <dbReference type="ARBA" id="ARBA00022842"/>
    </source>
</evidence>
<evidence type="ECO:0000256" key="2">
    <source>
        <dbReference type="ARBA" id="ARBA00005899"/>
    </source>
</evidence>
<evidence type="ECO:0000256" key="8">
    <source>
        <dbReference type="ARBA" id="ARBA00022516"/>
    </source>
</evidence>
<dbReference type="EMBL" id="LR782652">
    <property type="protein sequence ID" value="CAB3219696.1"/>
    <property type="molecule type" value="mRNA"/>
</dbReference>
<keyword evidence="11" id="KW-0479">Metal-binding</keyword>
<evidence type="ECO:0000256" key="5">
    <source>
        <dbReference type="ARBA" id="ARBA00012639"/>
    </source>
</evidence>
<dbReference type="EC" id="2.3.3.8" evidence="5"/>
<dbReference type="Gene3D" id="1.10.230.10">
    <property type="entry name" value="Cytochrome P450-Terp, domain 2"/>
    <property type="match status" value="1"/>
</dbReference>
<dbReference type="PANTHER" id="PTHR23118">
    <property type="entry name" value="ATP-CITRATE SYNTHASE"/>
    <property type="match status" value="1"/>
</dbReference>
<dbReference type="Pfam" id="PF24948">
    <property type="entry name" value="Citrate_synth_N"/>
    <property type="match status" value="1"/>
</dbReference>
<evidence type="ECO:0000256" key="16">
    <source>
        <dbReference type="ARBA" id="ARBA00030151"/>
    </source>
</evidence>
<evidence type="ECO:0000256" key="4">
    <source>
        <dbReference type="ARBA" id="ARBA00011881"/>
    </source>
</evidence>
<evidence type="ECO:0000256" key="13">
    <source>
        <dbReference type="ARBA" id="ARBA00022840"/>
    </source>
</evidence>
<dbReference type="Pfam" id="PF16114">
    <property type="entry name" value="Citrate_bind"/>
    <property type="match status" value="1"/>
</dbReference>
<dbReference type="Pfam" id="PF02629">
    <property type="entry name" value="CoA_binding"/>
    <property type="match status" value="1"/>
</dbReference>
<keyword evidence="15" id="KW-0443">Lipid metabolism</keyword>
<dbReference type="AlphaFoldDB" id="A0A6F9D6H2"/>
<feature type="domain" description="CoA-binding" evidence="21">
    <location>
        <begin position="411"/>
        <end position="519"/>
    </location>
</feature>
<dbReference type="FunFam" id="3.40.50.720:FF:000024">
    <property type="entry name" value="Probable ATP-citrate synthase"/>
    <property type="match status" value="1"/>
</dbReference>
<evidence type="ECO:0000256" key="1">
    <source>
        <dbReference type="ARBA" id="ARBA00004496"/>
    </source>
</evidence>
<gene>
    <name evidence="22" type="primary">Acly</name>
</gene>
<dbReference type="CDD" id="cd06100">
    <property type="entry name" value="CCL_ACL-C"/>
    <property type="match status" value="1"/>
</dbReference>
<name>A0A6F9D6H2_9ASCI</name>
<evidence type="ECO:0000313" key="22">
    <source>
        <dbReference type="EMBL" id="CAB3219696.1"/>
    </source>
</evidence>
<dbReference type="InterPro" id="IPR032263">
    <property type="entry name" value="Citrate-bd"/>
</dbReference>
<proteinExistence type="evidence at transcript level"/>
<dbReference type="GO" id="GO:0005524">
    <property type="term" value="F:ATP binding"/>
    <property type="evidence" value="ECO:0007669"/>
    <property type="project" value="UniProtKB-KW"/>
</dbReference>